<dbReference type="PANTHER" id="PTHR43279">
    <property type="entry name" value="CATECHOL-2,3-DIOXYGENASE"/>
    <property type="match status" value="1"/>
</dbReference>
<dbReference type="Gene3D" id="3.10.180.10">
    <property type="entry name" value="2,3-Dihydroxybiphenyl 1,2-Dioxygenase, domain 1"/>
    <property type="match status" value="1"/>
</dbReference>
<keyword evidence="2" id="KW-0560">Oxidoreductase</keyword>
<protein>
    <submittedName>
        <fullName evidence="2">Glyoxalase/bleomycin resistance protein/dioxygenase superfamily protein</fullName>
    </submittedName>
</protein>
<dbReference type="AlphaFoldDB" id="A0A4R3LP02"/>
<keyword evidence="2" id="KW-0223">Dioxygenase</keyword>
<dbReference type="EMBL" id="SMAI01000014">
    <property type="protein sequence ID" value="TCT02203.1"/>
    <property type="molecule type" value="Genomic_DNA"/>
</dbReference>
<dbReference type="GO" id="GO:0051213">
    <property type="term" value="F:dioxygenase activity"/>
    <property type="evidence" value="ECO:0007669"/>
    <property type="project" value="UniProtKB-KW"/>
</dbReference>
<gene>
    <name evidence="2" type="ORF">EDC64_11463</name>
</gene>
<reference evidence="2 3" key="1">
    <citation type="submission" date="2019-03" db="EMBL/GenBank/DDBJ databases">
        <title>Genomic Encyclopedia of Type Strains, Phase IV (KMG-IV): sequencing the most valuable type-strain genomes for metagenomic binning, comparative biology and taxonomic classification.</title>
        <authorList>
            <person name="Goeker M."/>
        </authorList>
    </citation>
    <scope>NUCLEOTIDE SEQUENCE [LARGE SCALE GENOMIC DNA]</scope>
    <source>
        <strain evidence="2 3">DSM 9035</strain>
    </source>
</reference>
<keyword evidence="3" id="KW-1185">Reference proteome</keyword>
<organism evidence="2 3">
    <name type="scientific">Aquabacter spiritensis</name>
    <dbReference type="NCBI Taxonomy" id="933073"/>
    <lineage>
        <taxon>Bacteria</taxon>
        <taxon>Pseudomonadati</taxon>
        <taxon>Pseudomonadota</taxon>
        <taxon>Alphaproteobacteria</taxon>
        <taxon>Hyphomicrobiales</taxon>
        <taxon>Xanthobacteraceae</taxon>
        <taxon>Aquabacter</taxon>
    </lineage>
</organism>
<dbReference type="PROSITE" id="PS51819">
    <property type="entry name" value="VOC"/>
    <property type="match status" value="1"/>
</dbReference>
<comment type="caution">
    <text evidence="2">The sequence shown here is derived from an EMBL/GenBank/DDBJ whole genome shotgun (WGS) entry which is preliminary data.</text>
</comment>
<name>A0A4R3LP02_9HYPH</name>
<evidence type="ECO:0000313" key="3">
    <source>
        <dbReference type="Proteomes" id="UP000294664"/>
    </source>
</evidence>
<dbReference type="SUPFAM" id="SSF54593">
    <property type="entry name" value="Glyoxalase/Bleomycin resistance protein/Dihydroxybiphenyl dioxygenase"/>
    <property type="match status" value="1"/>
</dbReference>
<dbReference type="RefSeq" id="WP_207916134.1">
    <property type="nucleotide sequence ID" value="NZ_SMAI01000014.1"/>
</dbReference>
<evidence type="ECO:0000259" key="1">
    <source>
        <dbReference type="PROSITE" id="PS51819"/>
    </source>
</evidence>
<dbReference type="PANTHER" id="PTHR43279:SF1">
    <property type="entry name" value="CATECHOL-2,3-DIOXYGENASE"/>
    <property type="match status" value="1"/>
</dbReference>
<dbReference type="InterPro" id="IPR004360">
    <property type="entry name" value="Glyas_Fos-R_dOase_dom"/>
</dbReference>
<dbReference type="InterPro" id="IPR029068">
    <property type="entry name" value="Glyas_Bleomycin-R_OHBP_Dase"/>
</dbReference>
<sequence length="197" mass="22223">MKNVKEIQERPILHHVTMKTTRLEEMLAWYKDVVGCVPNFKFDGGAWTTNDAANHRIALLHTPAIRNDPDKLHHAGLHHMAFEFTTLDALLANYTRLAEAGILPHACLDHGLTTSFYYEDPDGNSVELQCDNFGNWNLSSEWTRTSPEFVRNPIGEECDPPKMIAARKAGMSVAELHQRTRAGEFRPDVPGDLHLPV</sequence>
<dbReference type="Pfam" id="PF00903">
    <property type="entry name" value="Glyoxalase"/>
    <property type="match status" value="1"/>
</dbReference>
<feature type="domain" description="VOC" evidence="1">
    <location>
        <begin position="12"/>
        <end position="131"/>
    </location>
</feature>
<accession>A0A4R3LP02</accession>
<dbReference type="InterPro" id="IPR037523">
    <property type="entry name" value="VOC_core"/>
</dbReference>
<dbReference type="Proteomes" id="UP000294664">
    <property type="component" value="Unassembled WGS sequence"/>
</dbReference>
<proteinExistence type="predicted"/>
<evidence type="ECO:0000313" key="2">
    <source>
        <dbReference type="EMBL" id="TCT02203.1"/>
    </source>
</evidence>